<reference evidence="11" key="1">
    <citation type="submission" date="2025-08" db="UniProtKB">
        <authorList>
            <consortium name="RefSeq"/>
        </authorList>
    </citation>
    <scope>IDENTIFICATION</scope>
    <source>
        <tissue evidence="11">Sperm</tissue>
    </source>
</reference>
<dbReference type="InterPro" id="IPR014721">
    <property type="entry name" value="Ribsml_uS5_D2-typ_fold_subgr"/>
</dbReference>
<evidence type="ECO:0000256" key="2">
    <source>
        <dbReference type="ARBA" id="ARBA00005251"/>
    </source>
</evidence>
<organism evidence="10 11">
    <name type="scientific">Petromyzon marinus</name>
    <name type="common">Sea lamprey</name>
    <dbReference type="NCBI Taxonomy" id="7757"/>
    <lineage>
        <taxon>Eukaryota</taxon>
        <taxon>Metazoa</taxon>
        <taxon>Chordata</taxon>
        <taxon>Craniata</taxon>
        <taxon>Vertebrata</taxon>
        <taxon>Cyclostomata</taxon>
        <taxon>Hyperoartia</taxon>
        <taxon>Petromyzontiformes</taxon>
        <taxon>Petromyzontidae</taxon>
        <taxon>Petromyzon</taxon>
    </lineage>
</organism>
<dbReference type="GO" id="GO:0005743">
    <property type="term" value="C:mitochondrial inner membrane"/>
    <property type="evidence" value="ECO:0007669"/>
    <property type="project" value="UniProtKB-ARBA"/>
</dbReference>
<accession>A0AAJ7XB42</accession>
<evidence type="ECO:0000256" key="5">
    <source>
        <dbReference type="ARBA" id="ARBA00023128"/>
    </source>
</evidence>
<evidence type="ECO:0000256" key="1">
    <source>
        <dbReference type="ARBA" id="ARBA00004173"/>
    </source>
</evidence>
<feature type="compositionally biased region" description="Basic and acidic residues" evidence="9">
    <location>
        <begin position="393"/>
        <end position="409"/>
    </location>
</feature>
<name>A0AAJ7XB42_PETMA</name>
<keyword evidence="6" id="KW-0687">Ribonucleoprotein</keyword>
<proteinExistence type="inferred from homology"/>
<dbReference type="GeneID" id="116952720"/>
<dbReference type="GO" id="GO:0003735">
    <property type="term" value="F:structural constituent of ribosome"/>
    <property type="evidence" value="ECO:0007669"/>
    <property type="project" value="InterPro"/>
</dbReference>
<dbReference type="KEGG" id="pmrn:116952720"/>
<dbReference type="CTD" id="64965"/>
<dbReference type="GO" id="GO:0006412">
    <property type="term" value="P:translation"/>
    <property type="evidence" value="ECO:0007669"/>
    <property type="project" value="InterPro"/>
</dbReference>
<comment type="similarity">
    <text evidence="2">Belongs to the universal ribosomal protein uS9 family.</text>
</comment>
<protein>
    <recommendedName>
        <fullName evidence="7">Small ribosomal subunit protein uS9m</fullName>
    </recommendedName>
    <alternativeName>
        <fullName evidence="8">28S ribosomal protein S9, mitochondrial</fullName>
    </alternativeName>
</protein>
<dbReference type="GO" id="GO:0005763">
    <property type="term" value="C:mitochondrial small ribosomal subunit"/>
    <property type="evidence" value="ECO:0007669"/>
    <property type="project" value="TreeGrafter"/>
</dbReference>
<dbReference type="GO" id="GO:0003723">
    <property type="term" value="F:RNA binding"/>
    <property type="evidence" value="ECO:0007669"/>
    <property type="project" value="TreeGrafter"/>
</dbReference>
<evidence type="ECO:0000256" key="8">
    <source>
        <dbReference type="ARBA" id="ARBA00076042"/>
    </source>
</evidence>
<sequence>MAARRACALRSPCRRCGSSKMSAPAAAWFRASASLLRVRGSIPASGRRGRSLVDACARGTGAWLSSRRPYVAARPGSTVSGGGGAADRLSEEFLAQQLRDYELGRRHLANMMGEDEESFTQEHIDKAIEYLFPSGLFEKRARPIMKHPEQIFPKQKVIQWGEDGRPFHYLFYTGKPNYYSLMHDLYSQLLQVEAEEDKMRSKGYTSGDAKPVALPSSRWVTQEELEQSLNEQLSEHDYARFVRLGERIASQPFPTEAAREQLSRFRVALQVQSQQQEIPERRVDEEGRAYSEANGFRKKARAKVTLWESGSGKITVNGLGHVDYFPQLQDRMQLMFPLQFAGRLGAHDAECEVSGVGSSAQAGAVRHALALALTTFLEPHLIEGMRRAGLLTKDQRTKERKKPGQEGARRKFTWKKR</sequence>
<evidence type="ECO:0000256" key="6">
    <source>
        <dbReference type="ARBA" id="ARBA00023274"/>
    </source>
</evidence>
<keyword evidence="4 11" id="KW-0689">Ribosomal protein</keyword>
<comment type="subcellular location">
    <subcellularLocation>
        <location evidence="1">Mitochondrion</location>
    </subcellularLocation>
</comment>
<dbReference type="RefSeq" id="XP_032828214.1">
    <property type="nucleotide sequence ID" value="XM_032972323.1"/>
</dbReference>
<evidence type="ECO:0000313" key="11">
    <source>
        <dbReference type="RefSeq" id="XP_032828214.1"/>
    </source>
</evidence>
<evidence type="ECO:0000256" key="3">
    <source>
        <dbReference type="ARBA" id="ARBA00022946"/>
    </source>
</evidence>
<evidence type="ECO:0000256" key="9">
    <source>
        <dbReference type="SAM" id="MobiDB-lite"/>
    </source>
</evidence>
<dbReference type="InterPro" id="IPR000754">
    <property type="entry name" value="Ribosomal_uS9"/>
</dbReference>
<feature type="region of interest" description="Disordered" evidence="9">
    <location>
        <begin position="388"/>
        <end position="417"/>
    </location>
</feature>
<dbReference type="Gene3D" id="3.30.230.10">
    <property type="match status" value="1"/>
</dbReference>
<dbReference type="Proteomes" id="UP001318040">
    <property type="component" value="Chromosome 48"/>
</dbReference>
<keyword evidence="3" id="KW-0809">Transit peptide</keyword>
<keyword evidence="5" id="KW-0496">Mitochondrion</keyword>
<dbReference type="PANTHER" id="PTHR21569">
    <property type="entry name" value="RIBOSOMAL PROTEIN S9"/>
    <property type="match status" value="1"/>
</dbReference>
<keyword evidence="10" id="KW-1185">Reference proteome</keyword>
<evidence type="ECO:0000256" key="7">
    <source>
        <dbReference type="ARBA" id="ARBA00039318"/>
    </source>
</evidence>
<dbReference type="SUPFAM" id="SSF54211">
    <property type="entry name" value="Ribosomal protein S5 domain 2-like"/>
    <property type="match status" value="1"/>
</dbReference>
<dbReference type="Pfam" id="PF00380">
    <property type="entry name" value="Ribosomal_S9"/>
    <property type="match status" value="1"/>
</dbReference>
<dbReference type="InterPro" id="IPR020568">
    <property type="entry name" value="Ribosomal_Su5_D2-typ_SF"/>
</dbReference>
<evidence type="ECO:0000256" key="4">
    <source>
        <dbReference type="ARBA" id="ARBA00022980"/>
    </source>
</evidence>
<dbReference type="AlphaFoldDB" id="A0AAJ7XB42"/>
<dbReference type="PANTHER" id="PTHR21569:SF1">
    <property type="entry name" value="SMALL RIBOSOMAL SUBUNIT PROTEIN US9M"/>
    <property type="match status" value="1"/>
</dbReference>
<evidence type="ECO:0000313" key="10">
    <source>
        <dbReference type="Proteomes" id="UP001318040"/>
    </source>
</evidence>
<gene>
    <name evidence="11" type="primary">MRPS9</name>
</gene>
<dbReference type="FunFam" id="3.30.230.10:FF:000035">
    <property type="entry name" value="28S ribosomal protein S9, mitochondrial"/>
    <property type="match status" value="1"/>
</dbReference>